<evidence type="ECO:0000313" key="2">
    <source>
        <dbReference type="EMBL" id="MBM7613714.1"/>
    </source>
</evidence>
<gene>
    <name evidence="2" type="ORF">JOC73_000222</name>
</gene>
<keyword evidence="1" id="KW-1133">Transmembrane helix</keyword>
<dbReference type="Proteomes" id="UP001314796">
    <property type="component" value="Unassembled WGS sequence"/>
</dbReference>
<feature type="transmembrane region" description="Helical" evidence="1">
    <location>
        <begin position="106"/>
        <end position="125"/>
    </location>
</feature>
<evidence type="ECO:0000256" key="1">
    <source>
        <dbReference type="SAM" id="Phobius"/>
    </source>
</evidence>
<dbReference type="RefSeq" id="WP_204399994.1">
    <property type="nucleotide sequence ID" value="NZ_JAFBEE010000001.1"/>
</dbReference>
<name>A0ABS2NLA9_9FIRM</name>
<feature type="transmembrane region" description="Helical" evidence="1">
    <location>
        <begin position="76"/>
        <end position="94"/>
    </location>
</feature>
<sequence>MIKKILDYKTFIYCYWGAVFTGALALNITQTEENIIISIMGAFLLTIFFGIALERLKVWFIIKQHPMTKINFYHPVLQWLIYIGIIAMLVLQIIKWVTGNPTDLEPAFLLAVLGSNATLLGDLYYNNDWLVIMNKAILISDIKKIDVKKQMMNSYSFIVTIDNDKGNIVTSIKKDRLEELIYSHDMIAKLITDKSKIK</sequence>
<comment type="caution">
    <text evidence="2">The sequence shown here is derived from an EMBL/GenBank/DDBJ whole genome shotgun (WGS) entry which is preliminary data.</text>
</comment>
<keyword evidence="1" id="KW-0472">Membrane</keyword>
<organism evidence="2 3">
    <name type="scientific">Alkaliphilus hydrothermalis</name>
    <dbReference type="NCBI Taxonomy" id="1482730"/>
    <lineage>
        <taxon>Bacteria</taxon>
        <taxon>Bacillati</taxon>
        <taxon>Bacillota</taxon>
        <taxon>Clostridia</taxon>
        <taxon>Peptostreptococcales</taxon>
        <taxon>Natronincolaceae</taxon>
        <taxon>Alkaliphilus</taxon>
    </lineage>
</organism>
<accession>A0ABS2NLA9</accession>
<evidence type="ECO:0008006" key="4">
    <source>
        <dbReference type="Google" id="ProtNLM"/>
    </source>
</evidence>
<evidence type="ECO:0000313" key="3">
    <source>
        <dbReference type="Proteomes" id="UP001314796"/>
    </source>
</evidence>
<feature type="transmembrane region" description="Helical" evidence="1">
    <location>
        <begin position="35"/>
        <end position="56"/>
    </location>
</feature>
<feature type="transmembrane region" description="Helical" evidence="1">
    <location>
        <begin position="12"/>
        <end position="29"/>
    </location>
</feature>
<keyword evidence="1" id="KW-0812">Transmembrane</keyword>
<keyword evidence="3" id="KW-1185">Reference proteome</keyword>
<reference evidence="2 3" key="1">
    <citation type="submission" date="2021-01" db="EMBL/GenBank/DDBJ databases">
        <title>Genomic Encyclopedia of Type Strains, Phase IV (KMG-IV): sequencing the most valuable type-strain genomes for metagenomic binning, comparative biology and taxonomic classification.</title>
        <authorList>
            <person name="Goeker M."/>
        </authorList>
    </citation>
    <scope>NUCLEOTIDE SEQUENCE [LARGE SCALE GENOMIC DNA]</scope>
    <source>
        <strain evidence="2 3">DSM 25890</strain>
    </source>
</reference>
<protein>
    <recommendedName>
        <fullName evidence="4">DUF5673 domain-containing protein</fullName>
    </recommendedName>
</protein>
<proteinExistence type="predicted"/>
<dbReference type="EMBL" id="JAFBEE010000001">
    <property type="protein sequence ID" value="MBM7613714.1"/>
    <property type="molecule type" value="Genomic_DNA"/>
</dbReference>